<evidence type="ECO:0000313" key="3">
    <source>
        <dbReference type="Proteomes" id="UP000093629"/>
    </source>
</evidence>
<sequence>MPGQPIEATEMTTYTETTEPTDDRIDAAILTALTDAGCDDLHLWAAIRRRVPGSHDRKGERLIALWHAGRVYLIKIAGRNYVGLGDADDMRLAAANRARAPLVL</sequence>
<evidence type="ECO:0000256" key="1">
    <source>
        <dbReference type="SAM" id="MobiDB-lite"/>
    </source>
</evidence>
<feature type="region of interest" description="Disordered" evidence="1">
    <location>
        <begin position="1"/>
        <end position="20"/>
    </location>
</feature>
<protein>
    <submittedName>
        <fullName evidence="2">Uncharacterized protein</fullName>
    </submittedName>
</protein>
<organism evidence="2 3">
    <name type="scientific">Mycobacterium asiaticum</name>
    <dbReference type="NCBI Taxonomy" id="1790"/>
    <lineage>
        <taxon>Bacteria</taxon>
        <taxon>Bacillati</taxon>
        <taxon>Actinomycetota</taxon>
        <taxon>Actinomycetes</taxon>
        <taxon>Mycobacteriales</taxon>
        <taxon>Mycobacteriaceae</taxon>
        <taxon>Mycobacterium</taxon>
    </lineage>
</organism>
<reference evidence="2 3" key="1">
    <citation type="submission" date="2016-06" db="EMBL/GenBank/DDBJ databases">
        <authorList>
            <person name="Kjaerup R.B."/>
            <person name="Dalgaard T.S."/>
            <person name="Juul-Madsen H.R."/>
        </authorList>
    </citation>
    <scope>NUCLEOTIDE SEQUENCE [LARGE SCALE GENOMIC DNA]</scope>
    <source>
        <strain evidence="2 3">1245139.5</strain>
    </source>
</reference>
<dbReference type="EMBL" id="LZLQ01000038">
    <property type="protein sequence ID" value="OBK17862.1"/>
    <property type="molecule type" value="Genomic_DNA"/>
</dbReference>
<dbReference type="AlphaFoldDB" id="A0A1A3NBU3"/>
<gene>
    <name evidence="2" type="ORF">A5636_21775</name>
</gene>
<accession>A0A1A3NBU3</accession>
<proteinExistence type="predicted"/>
<dbReference type="Proteomes" id="UP000093629">
    <property type="component" value="Unassembled WGS sequence"/>
</dbReference>
<keyword evidence="3" id="KW-1185">Reference proteome</keyword>
<comment type="caution">
    <text evidence="2">The sequence shown here is derived from an EMBL/GenBank/DDBJ whole genome shotgun (WGS) entry which is preliminary data.</text>
</comment>
<evidence type="ECO:0000313" key="2">
    <source>
        <dbReference type="EMBL" id="OBK17862.1"/>
    </source>
</evidence>
<feature type="compositionally biased region" description="Low complexity" evidence="1">
    <location>
        <begin position="7"/>
        <end position="18"/>
    </location>
</feature>
<name>A0A1A3NBU3_MYCAS</name>